<reference evidence="2" key="1">
    <citation type="journal article" date="2019" name="Int. J. Syst. Evol. Microbiol.">
        <title>The Global Catalogue of Microorganisms (GCM) 10K type strain sequencing project: providing services to taxonomists for standard genome sequencing and annotation.</title>
        <authorList>
            <consortium name="The Broad Institute Genomics Platform"/>
            <consortium name="The Broad Institute Genome Sequencing Center for Infectious Disease"/>
            <person name="Wu L."/>
            <person name="Ma J."/>
        </authorList>
    </citation>
    <scope>NUCLEOTIDE SEQUENCE [LARGE SCALE GENOMIC DNA]</scope>
    <source>
        <strain evidence="2">CGMCC 1.15180</strain>
    </source>
</reference>
<evidence type="ECO:0000313" key="2">
    <source>
        <dbReference type="Proteomes" id="UP001597361"/>
    </source>
</evidence>
<evidence type="ECO:0000313" key="1">
    <source>
        <dbReference type="EMBL" id="MFD2034646.1"/>
    </source>
</evidence>
<accession>A0ABW4VLU7</accession>
<dbReference type="RefSeq" id="WP_376884995.1">
    <property type="nucleotide sequence ID" value="NZ_JBHUHR010000021.1"/>
</dbReference>
<protein>
    <recommendedName>
        <fullName evidence="3">Copper chaperone CopZ</fullName>
    </recommendedName>
</protein>
<gene>
    <name evidence="1" type="ORF">ACFSKL_07600</name>
</gene>
<sequence length="81" mass="9161">MVEVFITDIQGKIQSDQVVCSIRDCYPELKINIDLNETEKSYPCGHTVLRVEGNTINPGKILTTVRDLGYRCVVMENKICV</sequence>
<comment type="caution">
    <text evidence="1">The sequence shown here is derived from an EMBL/GenBank/DDBJ whole genome shotgun (WGS) entry which is preliminary data.</text>
</comment>
<keyword evidence="2" id="KW-1185">Reference proteome</keyword>
<dbReference type="Proteomes" id="UP001597361">
    <property type="component" value="Unassembled WGS sequence"/>
</dbReference>
<proteinExistence type="predicted"/>
<dbReference type="EMBL" id="JBHUHR010000021">
    <property type="protein sequence ID" value="MFD2034646.1"/>
    <property type="molecule type" value="Genomic_DNA"/>
</dbReference>
<name>A0ABW4VLU7_9BACT</name>
<evidence type="ECO:0008006" key="3">
    <source>
        <dbReference type="Google" id="ProtNLM"/>
    </source>
</evidence>
<organism evidence="1 2">
    <name type="scientific">Belliella marina</name>
    <dbReference type="NCBI Taxonomy" id="1644146"/>
    <lineage>
        <taxon>Bacteria</taxon>
        <taxon>Pseudomonadati</taxon>
        <taxon>Bacteroidota</taxon>
        <taxon>Cytophagia</taxon>
        <taxon>Cytophagales</taxon>
        <taxon>Cyclobacteriaceae</taxon>
        <taxon>Belliella</taxon>
    </lineage>
</organism>